<dbReference type="SUPFAM" id="SSF89360">
    <property type="entry name" value="HesB-like domain"/>
    <property type="match status" value="1"/>
</dbReference>
<dbReference type="Gene3D" id="2.60.300.12">
    <property type="entry name" value="HesB-like domain"/>
    <property type="match status" value="1"/>
</dbReference>
<dbReference type="Pfam" id="PF01521">
    <property type="entry name" value="Fe-S_biosyn"/>
    <property type="match status" value="1"/>
</dbReference>
<dbReference type="AlphaFoldDB" id="A0A4U2PTT5"/>
<dbReference type="Proteomes" id="UP000308114">
    <property type="component" value="Unassembled WGS sequence"/>
</dbReference>
<protein>
    <submittedName>
        <fullName evidence="2">Adhesin</fullName>
    </submittedName>
</protein>
<proteinExistence type="predicted"/>
<gene>
    <name evidence="2" type="ORF">C1I60_19330</name>
</gene>
<sequence>MTITDEAREFIEKMMKEAGVFTLRIEYAGAGCCGPSYQLSLEKPQENDAVSLVNEVEVAVDPQVADQVSGLTLGYIQDEQGAGLTMSGGSSCC</sequence>
<feature type="domain" description="Core" evidence="1">
    <location>
        <begin position="1"/>
        <end position="87"/>
    </location>
</feature>
<dbReference type="RefSeq" id="WP_137063181.1">
    <property type="nucleotide sequence ID" value="NZ_PNXQ01000016.1"/>
</dbReference>
<name>A0A4U2PTT5_9BACL</name>
<reference evidence="2 3" key="1">
    <citation type="submission" date="2018-01" db="EMBL/GenBank/DDBJ databases">
        <title>Bacillales members from the olive rhizosphere are effective biological control agents against Verticillium dahliae.</title>
        <authorList>
            <person name="Gomez-Lama C."/>
            <person name="Legarda G."/>
            <person name="Ruano-Rosa D."/>
            <person name="Pizarro-Tobias P."/>
            <person name="Valverde-Corredor A."/>
            <person name="Niqui J.L."/>
            <person name="Trivino J.C."/>
            <person name="Roca A."/>
            <person name="Mercado-Blanco J."/>
        </authorList>
    </citation>
    <scope>NUCLEOTIDE SEQUENCE [LARGE SCALE GENOMIC DNA]</scope>
    <source>
        <strain evidence="2 3">PIC167</strain>
    </source>
</reference>
<evidence type="ECO:0000313" key="2">
    <source>
        <dbReference type="EMBL" id="TKH41506.1"/>
    </source>
</evidence>
<accession>A0A4U2PTT5</accession>
<dbReference type="InterPro" id="IPR000361">
    <property type="entry name" value="ATAP_core_dom"/>
</dbReference>
<evidence type="ECO:0000259" key="1">
    <source>
        <dbReference type="Pfam" id="PF01521"/>
    </source>
</evidence>
<dbReference type="InterPro" id="IPR035903">
    <property type="entry name" value="HesB-like_dom_sf"/>
</dbReference>
<evidence type="ECO:0000313" key="3">
    <source>
        <dbReference type="Proteomes" id="UP000308114"/>
    </source>
</evidence>
<dbReference type="EMBL" id="PNXQ01000016">
    <property type="protein sequence ID" value="TKH41506.1"/>
    <property type="molecule type" value="Genomic_DNA"/>
</dbReference>
<comment type="caution">
    <text evidence="2">The sequence shown here is derived from an EMBL/GenBank/DDBJ whole genome shotgun (WGS) entry which is preliminary data.</text>
</comment>
<organism evidence="2 3">
    <name type="scientific">Paenibacillus terrae</name>
    <dbReference type="NCBI Taxonomy" id="159743"/>
    <lineage>
        <taxon>Bacteria</taxon>
        <taxon>Bacillati</taxon>
        <taxon>Bacillota</taxon>
        <taxon>Bacilli</taxon>
        <taxon>Bacillales</taxon>
        <taxon>Paenibacillaceae</taxon>
        <taxon>Paenibacillus</taxon>
    </lineage>
</organism>